<dbReference type="Proteomes" id="UP000460298">
    <property type="component" value="Unassembled WGS sequence"/>
</dbReference>
<organism evidence="1 2">
    <name type="scientific">Leptonema illini</name>
    <dbReference type="NCBI Taxonomy" id="183"/>
    <lineage>
        <taxon>Bacteria</taxon>
        <taxon>Pseudomonadati</taxon>
        <taxon>Spirochaetota</taxon>
        <taxon>Spirochaetia</taxon>
        <taxon>Leptospirales</taxon>
        <taxon>Leptospiraceae</taxon>
        <taxon>Leptonema</taxon>
    </lineage>
</organism>
<evidence type="ECO:0000313" key="2">
    <source>
        <dbReference type="Proteomes" id="UP000460298"/>
    </source>
</evidence>
<dbReference type="AlphaFoldDB" id="A0A833H3T3"/>
<comment type="caution">
    <text evidence="1">The sequence shown here is derived from an EMBL/GenBank/DDBJ whole genome shotgun (WGS) entry which is preliminary data.</text>
</comment>
<dbReference type="EMBL" id="WBUI01000003">
    <property type="protein sequence ID" value="KAB2934347.1"/>
    <property type="molecule type" value="Genomic_DNA"/>
</dbReference>
<reference evidence="1 2" key="1">
    <citation type="submission" date="2019-10" db="EMBL/GenBank/DDBJ databases">
        <title>Extracellular Electron Transfer in a Candidatus Methanoperedens spp. Enrichment Culture.</title>
        <authorList>
            <person name="Berger S."/>
            <person name="Rangel Shaw D."/>
            <person name="Berben T."/>
            <person name="In 'T Zandt M."/>
            <person name="Frank J."/>
            <person name="Reimann J."/>
            <person name="Jetten M.S.M."/>
            <person name="Welte C.U."/>
        </authorList>
    </citation>
    <scope>NUCLEOTIDE SEQUENCE [LARGE SCALE GENOMIC DNA]</scope>
    <source>
        <strain evidence="1">SB12</strain>
    </source>
</reference>
<dbReference type="PROSITE" id="PS51257">
    <property type="entry name" value="PROKAR_LIPOPROTEIN"/>
    <property type="match status" value="1"/>
</dbReference>
<sequence length="172" mass="19747">MRLHPYALILFSFLALSSCTTFKQWIPFLREETKPHVVIAFHDKAPQIVVLVRDMDLPITVAPAGSMPFTHNSHAVLIVGHAFPYEKLAEILEFVRNYYTDLHYVRVTDPLNRRTLYTEHARLYVGASTDEAVQAGLTPWTPADFEELRRVKSQEEMIQLIKRKSAPAKQAE</sequence>
<gene>
    <name evidence="1" type="ORF">F9K24_04795</name>
</gene>
<accession>A0A833H3T3</accession>
<evidence type="ECO:0000313" key="1">
    <source>
        <dbReference type="EMBL" id="KAB2934347.1"/>
    </source>
</evidence>
<proteinExistence type="predicted"/>
<protein>
    <submittedName>
        <fullName evidence="1">Uncharacterized protein</fullName>
    </submittedName>
</protein>
<name>A0A833H3T3_9LEPT</name>